<keyword evidence="5" id="KW-0902">Two-component regulatory system</keyword>
<evidence type="ECO:0000256" key="4">
    <source>
        <dbReference type="ARBA" id="ARBA00022777"/>
    </source>
</evidence>
<dbReference type="PANTHER" id="PTHR43547">
    <property type="entry name" value="TWO-COMPONENT HISTIDINE KINASE"/>
    <property type="match status" value="1"/>
</dbReference>
<dbReference type="InterPro" id="IPR036890">
    <property type="entry name" value="HATPase_C_sf"/>
</dbReference>
<dbReference type="SUPFAM" id="SSF47384">
    <property type="entry name" value="Homodimeric domain of signal transducing histidine kinase"/>
    <property type="match status" value="1"/>
</dbReference>
<keyword evidence="3" id="KW-0597">Phosphoprotein</keyword>
<name>Q8DIL7_THEVB</name>
<dbReference type="KEGG" id="tel:tlr1565"/>
<evidence type="ECO:0000259" key="6">
    <source>
        <dbReference type="PROSITE" id="PS50109"/>
    </source>
</evidence>
<dbReference type="EC" id="2.7.13.3" evidence="2"/>
<keyword evidence="8" id="KW-1185">Reference proteome</keyword>
<evidence type="ECO:0000256" key="5">
    <source>
        <dbReference type="ARBA" id="ARBA00023012"/>
    </source>
</evidence>
<evidence type="ECO:0000313" key="8">
    <source>
        <dbReference type="Proteomes" id="UP000000440"/>
    </source>
</evidence>
<dbReference type="STRING" id="197221.gene:10748167"/>
<dbReference type="Proteomes" id="UP000000440">
    <property type="component" value="Chromosome"/>
</dbReference>
<dbReference type="SMART" id="SM00388">
    <property type="entry name" value="HisKA"/>
    <property type="match status" value="1"/>
</dbReference>
<evidence type="ECO:0000256" key="3">
    <source>
        <dbReference type="ARBA" id="ARBA00022553"/>
    </source>
</evidence>
<dbReference type="CDD" id="cd00082">
    <property type="entry name" value="HisKA"/>
    <property type="match status" value="1"/>
</dbReference>
<evidence type="ECO:0000256" key="2">
    <source>
        <dbReference type="ARBA" id="ARBA00012438"/>
    </source>
</evidence>
<sequence>MVKAVGDIASAAMGRSHSTMDRYDSRASDRFWQWQAGVAALEKLLAVIHPIEGFLVSFPSLILQDCPLKTYVLLPQGRSLPYLPPSEANPALPAMTLLPLVQGGMSPFGLLLSPEVNLLLVYQGERGLHFSFAPEEIHAFWQQLRQQLPLTDLHAIDQWLASVEMVPPSYRLVSQFGQWLLDYSQPATPPLPVTSIPMAADIRLLQALSHEVRTPLTTINTLIQLLQRQENLPQRTYQYLQKIGQEIQDQISRFNLLSDAAEIFTSPSPKPRLAFGQTHLTELLTTNLARWQKQAARRQVKLVLDYPPNLPFVLSDPASLDQVLTGLVEYYSQTLASESELQLVVQRAGQHVKLELRSPQYKHRSDLAALGHLLLWHPATGQVSLNFQAAKLLIEAVGAKVIQRRDRQAGEILTLYLPIAEDSG</sequence>
<dbReference type="Gene3D" id="3.30.565.10">
    <property type="entry name" value="Histidine kinase-like ATPase, C-terminal domain"/>
    <property type="match status" value="1"/>
</dbReference>
<dbReference type="InterPro" id="IPR005467">
    <property type="entry name" value="His_kinase_dom"/>
</dbReference>
<comment type="catalytic activity">
    <reaction evidence="1">
        <text>ATP + protein L-histidine = ADP + protein N-phospho-L-histidine.</text>
        <dbReference type="EC" id="2.7.13.3"/>
    </reaction>
</comment>
<gene>
    <name evidence="7" type="ordered locus">tlr1565</name>
</gene>
<dbReference type="EMBL" id="BA000039">
    <property type="protein sequence ID" value="BAC09117.1"/>
    <property type="molecule type" value="Genomic_DNA"/>
</dbReference>
<dbReference type="Pfam" id="PF00512">
    <property type="entry name" value="HisKA"/>
    <property type="match status" value="1"/>
</dbReference>
<dbReference type="eggNOG" id="COG2205">
    <property type="taxonomic scope" value="Bacteria"/>
</dbReference>
<dbReference type="GO" id="GO:0000155">
    <property type="term" value="F:phosphorelay sensor kinase activity"/>
    <property type="evidence" value="ECO:0007669"/>
    <property type="project" value="InterPro"/>
</dbReference>
<feature type="domain" description="Histidine kinase" evidence="6">
    <location>
        <begin position="207"/>
        <end position="421"/>
    </location>
</feature>
<evidence type="ECO:0000313" key="7">
    <source>
        <dbReference type="EMBL" id="BAC09117.1"/>
    </source>
</evidence>
<keyword evidence="4" id="KW-0808">Transferase</keyword>
<protein>
    <recommendedName>
        <fullName evidence="2">histidine kinase</fullName>
        <ecNumber evidence="2">2.7.13.3</ecNumber>
    </recommendedName>
</protein>
<accession>Q8DIL7</accession>
<keyword evidence="4" id="KW-0418">Kinase</keyword>
<reference evidence="7 8" key="1">
    <citation type="journal article" date="2002" name="DNA Res.">
        <title>Complete genome structure of the thermophilic cyanobacterium Thermosynechococcus elongatus BP-1.</title>
        <authorList>
            <person name="Nakamura Y."/>
            <person name="Kaneko T."/>
            <person name="Sato S."/>
            <person name="Ikeuchi M."/>
            <person name="Katoh H."/>
            <person name="Sasamoto S."/>
            <person name="Watanabe A."/>
            <person name="Iriguchi M."/>
            <person name="Kawashima K."/>
            <person name="Kimura T."/>
            <person name="Kishida Y."/>
            <person name="Kiyokawa C."/>
            <person name="Kohara M."/>
            <person name="Matsumoto M."/>
            <person name="Matsuno A."/>
            <person name="Nakazaki N."/>
            <person name="Shimpo S."/>
            <person name="Sugimoto M."/>
            <person name="Takeuchi C."/>
            <person name="Yamada M."/>
            <person name="Tabata S."/>
        </authorList>
    </citation>
    <scope>NUCLEOTIDE SEQUENCE [LARGE SCALE GENOMIC DNA]</scope>
    <source>
        <strain evidence="8">IAM M-273 / NIES-2133 / BP-1</strain>
    </source>
</reference>
<dbReference type="EnsemblBacteria" id="BAC09117">
    <property type="protein sequence ID" value="BAC09117"/>
    <property type="gene ID" value="BAC09117"/>
</dbReference>
<dbReference type="InterPro" id="IPR036097">
    <property type="entry name" value="HisK_dim/P_sf"/>
</dbReference>
<proteinExistence type="predicted"/>
<dbReference type="InterPro" id="IPR003661">
    <property type="entry name" value="HisK_dim/P_dom"/>
</dbReference>
<organism evidence="7 8">
    <name type="scientific">Thermosynechococcus vestitus (strain NIES-2133 / IAM M-273 / BP-1)</name>
    <dbReference type="NCBI Taxonomy" id="197221"/>
    <lineage>
        <taxon>Bacteria</taxon>
        <taxon>Bacillati</taxon>
        <taxon>Cyanobacteriota</taxon>
        <taxon>Cyanophyceae</taxon>
        <taxon>Acaryochloridales</taxon>
        <taxon>Thermosynechococcaceae</taxon>
        <taxon>Thermosynechococcus</taxon>
    </lineage>
</organism>
<dbReference type="PANTHER" id="PTHR43547:SF2">
    <property type="entry name" value="HYBRID SIGNAL TRANSDUCTION HISTIDINE KINASE C"/>
    <property type="match status" value="1"/>
</dbReference>
<dbReference type="Gene3D" id="1.10.287.130">
    <property type="match status" value="1"/>
</dbReference>
<evidence type="ECO:0000256" key="1">
    <source>
        <dbReference type="ARBA" id="ARBA00000085"/>
    </source>
</evidence>
<dbReference type="PROSITE" id="PS50109">
    <property type="entry name" value="HIS_KIN"/>
    <property type="match status" value="1"/>
</dbReference>
<dbReference type="AlphaFoldDB" id="Q8DIL7"/>